<sequence length="246" mass="28829">MKNIVLFLIFLLFASCANKEKQLVGHWHEYEKGNDDFINCHKITDSTYFLNAYTYGSGEPFKRGIEMKKTEIAIGGDYFFSSDFTFDKNQLIVNDSIYWIKQEDNLKTFIDDFSAGLLVNIHPFETNLTEFDYNKSEKPLEIIIYIGTLKRSTLTLYKDYNTKLHYIQLNDMISSIDDIRSFVIPACTLNSTKEDKILLHLDKETPVELINQIEAEILNSGYKRNQMYYLTINPNKRVYGYNHRNL</sequence>
<keyword evidence="2" id="KW-1185">Reference proteome</keyword>
<evidence type="ECO:0000313" key="2">
    <source>
        <dbReference type="Proteomes" id="UP000431264"/>
    </source>
</evidence>
<evidence type="ECO:0008006" key="3">
    <source>
        <dbReference type="Google" id="ProtNLM"/>
    </source>
</evidence>
<dbReference type="AlphaFoldDB" id="A0A6I4IHE4"/>
<reference evidence="2" key="1">
    <citation type="submission" date="2019-05" db="EMBL/GenBank/DDBJ databases">
        <title>Flavobacterium profundi sp. nov., isolated from a deep-sea seamount.</title>
        <authorList>
            <person name="Zhang D.-C."/>
        </authorList>
    </citation>
    <scope>NUCLEOTIDE SEQUENCE [LARGE SCALE GENOMIC DNA]</scope>
    <source>
        <strain evidence="2">TP390</strain>
    </source>
</reference>
<dbReference type="Proteomes" id="UP000431264">
    <property type="component" value="Unassembled WGS sequence"/>
</dbReference>
<accession>A0A6I4IHE4</accession>
<protein>
    <recommendedName>
        <fullName evidence="3">Lipoprotein</fullName>
    </recommendedName>
</protein>
<proteinExistence type="predicted"/>
<gene>
    <name evidence="1" type="ORF">GOQ30_08110</name>
</gene>
<dbReference type="EMBL" id="WQLW01000005">
    <property type="protein sequence ID" value="MVO09123.1"/>
    <property type="molecule type" value="Genomic_DNA"/>
</dbReference>
<dbReference type="OrthoDB" id="1353923at2"/>
<evidence type="ECO:0000313" key="1">
    <source>
        <dbReference type="EMBL" id="MVO09123.1"/>
    </source>
</evidence>
<comment type="caution">
    <text evidence="1">The sequence shown here is derived from an EMBL/GenBank/DDBJ whole genome shotgun (WGS) entry which is preliminary data.</text>
</comment>
<dbReference type="PROSITE" id="PS51257">
    <property type="entry name" value="PROKAR_LIPOPROTEIN"/>
    <property type="match status" value="1"/>
</dbReference>
<name>A0A6I4IHE4_9FLAO</name>
<organism evidence="1 2">
    <name type="scientific">Flavobacterium profundi</name>
    <dbReference type="NCBI Taxonomy" id="1774945"/>
    <lineage>
        <taxon>Bacteria</taxon>
        <taxon>Pseudomonadati</taxon>
        <taxon>Bacteroidota</taxon>
        <taxon>Flavobacteriia</taxon>
        <taxon>Flavobacteriales</taxon>
        <taxon>Flavobacteriaceae</taxon>
        <taxon>Flavobacterium</taxon>
    </lineage>
</organism>
<dbReference type="RefSeq" id="WP_140997512.1">
    <property type="nucleotide sequence ID" value="NZ_VDCZ01000005.1"/>
</dbReference>